<keyword evidence="1" id="KW-0175">Coiled coil</keyword>
<sequence>MLGEIISREHSYMVRLLVVLDKLLADLKAEKSIDYNVIAEVIHYLQQHSEQTHHPKEDIIYHYYLEHYGNDEQIANLEQAHHELAQVSQEFAELVEMVNQDAVVPHDVFYQALANFIHQQKKHLDFEEREILPQLKKMFTDQDWQQVESLWGEADKDPLFGADIEQDYAKLVALI</sequence>
<dbReference type="PANTHER" id="PTHR39966:SF1">
    <property type="entry name" value="HEMERYTHRIN-LIKE DOMAIN-CONTAINING PROTEIN"/>
    <property type="match status" value="1"/>
</dbReference>
<evidence type="ECO:0000259" key="2">
    <source>
        <dbReference type="Pfam" id="PF01814"/>
    </source>
</evidence>
<evidence type="ECO:0000313" key="4">
    <source>
        <dbReference type="Proteomes" id="UP000348942"/>
    </source>
</evidence>
<dbReference type="Pfam" id="PF01814">
    <property type="entry name" value="Hemerythrin"/>
    <property type="match status" value="1"/>
</dbReference>
<dbReference type="RefSeq" id="WP_153447714.1">
    <property type="nucleotide sequence ID" value="NZ_CP045699.1"/>
</dbReference>
<dbReference type="Proteomes" id="UP000348942">
    <property type="component" value="Chromosome 1"/>
</dbReference>
<dbReference type="Gene3D" id="1.20.120.520">
    <property type="entry name" value="nmb1532 protein domain like"/>
    <property type="match status" value="1"/>
</dbReference>
<dbReference type="GO" id="GO:0005886">
    <property type="term" value="C:plasma membrane"/>
    <property type="evidence" value="ECO:0007669"/>
    <property type="project" value="TreeGrafter"/>
</dbReference>
<accession>A0A5Q0TKE2</accession>
<dbReference type="SUPFAM" id="SSF50044">
    <property type="entry name" value="SH3-domain"/>
    <property type="match status" value="1"/>
</dbReference>
<evidence type="ECO:0000313" key="3">
    <source>
        <dbReference type="EMBL" id="QGA65567.1"/>
    </source>
</evidence>
<dbReference type="PANTHER" id="PTHR39966">
    <property type="entry name" value="BLL2471 PROTEIN-RELATED"/>
    <property type="match status" value="1"/>
</dbReference>
<dbReference type="InterPro" id="IPR012312">
    <property type="entry name" value="Hemerythrin-like"/>
</dbReference>
<dbReference type="EMBL" id="CP045699">
    <property type="protein sequence ID" value="QGA65567.1"/>
    <property type="molecule type" value="Genomic_DNA"/>
</dbReference>
<proteinExistence type="predicted"/>
<reference evidence="3 4" key="1">
    <citation type="submission" date="2019-10" db="EMBL/GenBank/DDBJ databases">
        <title>Vibrio sp. nov., isolated from Coralline algae surface.</title>
        <authorList>
            <person name="Geng Y."/>
            <person name="Zhang X."/>
        </authorList>
    </citation>
    <scope>NUCLEOTIDE SEQUENCE [LARGE SCALE GENOMIC DNA]</scope>
    <source>
        <strain evidence="3 4">SM1977</strain>
    </source>
</reference>
<dbReference type="InterPro" id="IPR036028">
    <property type="entry name" value="SH3-like_dom_sf"/>
</dbReference>
<name>A0A5Q0TKE2_9VIBR</name>
<gene>
    <name evidence="3" type="ORF">GFB47_09180</name>
</gene>
<dbReference type="AlphaFoldDB" id="A0A5Q0TKE2"/>
<evidence type="ECO:0000256" key="1">
    <source>
        <dbReference type="SAM" id="Coils"/>
    </source>
</evidence>
<organism evidence="3 4">
    <name type="scientific">Vibrio algicola</name>
    <dbReference type="NCBI Taxonomy" id="2662262"/>
    <lineage>
        <taxon>Bacteria</taxon>
        <taxon>Pseudomonadati</taxon>
        <taxon>Pseudomonadota</taxon>
        <taxon>Gammaproteobacteria</taxon>
        <taxon>Vibrionales</taxon>
        <taxon>Vibrionaceae</taxon>
        <taxon>Vibrio</taxon>
    </lineage>
</organism>
<protein>
    <submittedName>
        <fullName evidence="3">Hemerythrin domain-containing protein</fullName>
    </submittedName>
</protein>
<feature type="domain" description="Hemerythrin-like" evidence="2">
    <location>
        <begin position="4"/>
        <end position="135"/>
    </location>
</feature>
<feature type="coiled-coil region" evidence="1">
    <location>
        <begin position="70"/>
        <end position="97"/>
    </location>
</feature>
<keyword evidence="4" id="KW-1185">Reference proteome</keyword>